<dbReference type="Gene3D" id="2.60.120.200">
    <property type="match status" value="1"/>
</dbReference>
<dbReference type="STRING" id="65357.A0A024GDP6"/>
<dbReference type="SUPFAM" id="SSF49899">
    <property type="entry name" value="Concanavalin A-like lectins/glucanases"/>
    <property type="match status" value="1"/>
</dbReference>
<dbReference type="InterPro" id="IPR013320">
    <property type="entry name" value="ConA-like_dom_sf"/>
</dbReference>
<dbReference type="EMBL" id="CAIX01000075">
    <property type="protein sequence ID" value="CCI44664.1"/>
    <property type="molecule type" value="Genomic_DNA"/>
</dbReference>
<dbReference type="PROSITE" id="PS00307">
    <property type="entry name" value="LECTIN_LEGUME_BETA"/>
    <property type="match status" value="1"/>
</dbReference>
<accession>A0A024GDP6</accession>
<keyword evidence="1" id="KW-0430">Lectin</keyword>
<protein>
    <recommendedName>
        <fullName evidence="2">Legume lectin domain-containing protein</fullName>
    </recommendedName>
</protein>
<dbReference type="InterPro" id="IPR019825">
    <property type="entry name" value="Lectin_legB_Mn/Ca_BS"/>
</dbReference>
<dbReference type="PANTHER" id="PTHR12223">
    <property type="entry name" value="VESICULAR MANNOSE-BINDING LECTIN"/>
    <property type="match status" value="1"/>
</dbReference>
<reference evidence="3 4" key="1">
    <citation type="submission" date="2012-05" db="EMBL/GenBank/DDBJ databases">
        <title>Recombination and specialization in a pathogen metapopulation.</title>
        <authorList>
            <person name="Gardiner A."/>
            <person name="Kemen E."/>
            <person name="Schultz-Larsen T."/>
            <person name="MacLean D."/>
            <person name="Van Oosterhout C."/>
            <person name="Jones J.D.G."/>
        </authorList>
    </citation>
    <scope>NUCLEOTIDE SEQUENCE [LARGE SCALE GENOMIC DNA]</scope>
    <source>
        <strain evidence="3 4">Ac Nc2</strain>
    </source>
</reference>
<feature type="domain" description="Legume lectin" evidence="2">
    <location>
        <begin position="118"/>
        <end position="369"/>
    </location>
</feature>
<dbReference type="GO" id="GO:0030246">
    <property type="term" value="F:carbohydrate binding"/>
    <property type="evidence" value="ECO:0007669"/>
    <property type="project" value="UniProtKB-KW"/>
</dbReference>
<dbReference type="InterPro" id="IPR056573">
    <property type="entry name" value="Lectin_L-type_dom"/>
</dbReference>
<comment type="caution">
    <text evidence="3">The sequence shown here is derived from an EMBL/GenBank/DDBJ whole genome shotgun (WGS) entry which is preliminary data.</text>
</comment>
<dbReference type="InParanoid" id="A0A024GDP6"/>
<dbReference type="InterPro" id="IPR051136">
    <property type="entry name" value="Intracellular_Lectin-GPT"/>
</dbReference>
<evidence type="ECO:0000259" key="2">
    <source>
        <dbReference type="Pfam" id="PF00139"/>
    </source>
</evidence>
<dbReference type="InterPro" id="IPR001220">
    <property type="entry name" value="Legume_lectin_dom"/>
</dbReference>
<organism evidence="3 4">
    <name type="scientific">Albugo candida</name>
    <dbReference type="NCBI Taxonomy" id="65357"/>
    <lineage>
        <taxon>Eukaryota</taxon>
        <taxon>Sar</taxon>
        <taxon>Stramenopiles</taxon>
        <taxon>Oomycota</taxon>
        <taxon>Peronosporomycetes</taxon>
        <taxon>Albuginales</taxon>
        <taxon>Albuginaceae</taxon>
        <taxon>Albugo</taxon>
    </lineage>
</organism>
<dbReference type="Proteomes" id="UP000053237">
    <property type="component" value="Unassembled WGS sequence"/>
</dbReference>
<dbReference type="CDD" id="cd01951">
    <property type="entry name" value="lectin_L-type"/>
    <property type="match status" value="1"/>
</dbReference>
<name>A0A024GDP6_9STRA</name>
<sequence>MVFRSALVSVAYSVGILSGVNEGFLYDNFNATTGLILLGDAATTSCIAAKELSYSRRYGANDDFASIRPVQHHQVDAVVFEAINTEFASNHEHIGSKNAIVGHRSEYGSVPATVCPMRLRLTGSKPHQLSSVWHAEPVPIFQGFETGFRFQITDQSKRCTKARSKRNDVYLYESCFVHGGDGFAFVLHGNDHESSTLHHRPQSITSRQAYMGFEGIENSIAVEFDTWYNPEFSDMFYDHVTIYSKGLEANSMLEDARLSSSVLHTLGDGLIHSVKIQYHPEVKLEYLPFMSASSTGTAFIKDYSEKRRIGTLAVFVDNGFERDTPLIAIPINLATALKLPKDVAYLGFTSSTGKAWQKHDILDWYYCSKVMTLPRI</sequence>
<dbReference type="Pfam" id="PF00139">
    <property type="entry name" value="Lectin_legB"/>
    <property type="match status" value="1"/>
</dbReference>
<dbReference type="OrthoDB" id="409136at2759"/>
<keyword evidence="4" id="KW-1185">Reference proteome</keyword>
<evidence type="ECO:0000313" key="3">
    <source>
        <dbReference type="EMBL" id="CCI44664.1"/>
    </source>
</evidence>
<proteinExistence type="predicted"/>
<dbReference type="AlphaFoldDB" id="A0A024GDP6"/>
<evidence type="ECO:0000313" key="4">
    <source>
        <dbReference type="Proteomes" id="UP000053237"/>
    </source>
</evidence>
<gene>
    <name evidence="3" type="ORF">BN9_054730</name>
</gene>
<evidence type="ECO:0000256" key="1">
    <source>
        <dbReference type="ARBA" id="ARBA00022734"/>
    </source>
</evidence>
<dbReference type="PANTHER" id="PTHR12223:SF19">
    <property type="entry name" value="LEGUME LECTIN DOMAIN-CONTAINING PROTEIN"/>
    <property type="match status" value="1"/>
</dbReference>